<feature type="transmembrane region" description="Helical" evidence="1">
    <location>
        <begin position="28"/>
        <end position="48"/>
    </location>
</feature>
<dbReference type="EMBL" id="JACOOJ010000008">
    <property type="protein sequence ID" value="MBC5632448.1"/>
    <property type="molecule type" value="Genomic_DNA"/>
</dbReference>
<comment type="caution">
    <text evidence="2">The sequence shown here is derived from an EMBL/GenBank/DDBJ whole genome shotgun (WGS) entry which is preliminary data.</text>
</comment>
<evidence type="ECO:0000256" key="1">
    <source>
        <dbReference type="SAM" id="Phobius"/>
    </source>
</evidence>
<protein>
    <recommendedName>
        <fullName evidence="4">Class IIb bacteriocin, lactobin A/cerein 7B family</fullName>
    </recommendedName>
</protein>
<reference evidence="2 3" key="1">
    <citation type="submission" date="2020-08" db="EMBL/GenBank/DDBJ databases">
        <title>Genome public.</title>
        <authorList>
            <person name="Liu C."/>
            <person name="Sun Q."/>
        </authorList>
    </citation>
    <scope>NUCLEOTIDE SEQUENCE [LARGE SCALE GENOMIC DNA]</scope>
    <source>
        <strain evidence="2 3">NSJ-79</strain>
    </source>
</reference>
<sequence length="57" mass="6121">MNKESLTGISFLSIKEEEDITGGAGLELALAIYATTLAAAYGLGYYHGVQDRKANKR</sequence>
<organism evidence="2 3">
    <name type="scientific">Parabacteroides hominis</name>
    <dbReference type="NCBI Taxonomy" id="2763057"/>
    <lineage>
        <taxon>Bacteria</taxon>
        <taxon>Pseudomonadati</taxon>
        <taxon>Bacteroidota</taxon>
        <taxon>Bacteroidia</taxon>
        <taxon>Bacteroidales</taxon>
        <taxon>Tannerellaceae</taxon>
        <taxon>Parabacteroides</taxon>
    </lineage>
</organism>
<accession>A0ABR7DNR9</accession>
<evidence type="ECO:0008006" key="4">
    <source>
        <dbReference type="Google" id="ProtNLM"/>
    </source>
</evidence>
<keyword evidence="1" id="KW-0812">Transmembrane</keyword>
<dbReference type="RefSeq" id="WP_186929213.1">
    <property type="nucleotide sequence ID" value="NZ_JACOOJ010000008.1"/>
</dbReference>
<dbReference type="Proteomes" id="UP000651475">
    <property type="component" value="Unassembled WGS sequence"/>
</dbReference>
<evidence type="ECO:0000313" key="2">
    <source>
        <dbReference type="EMBL" id="MBC5632448.1"/>
    </source>
</evidence>
<gene>
    <name evidence="2" type="ORF">H8S65_06655</name>
</gene>
<keyword evidence="3" id="KW-1185">Reference proteome</keyword>
<keyword evidence="1" id="KW-0472">Membrane</keyword>
<keyword evidence="1" id="KW-1133">Transmembrane helix</keyword>
<proteinExistence type="predicted"/>
<name>A0ABR7DNR9_9BACT</name>
<evidence type="ECO:0000313" key="3">
    <source>
        <dbReference type="Proteomes" id="UP000651475"/>
    </source>
</evidence>